<dbReference type="PANTHER" id="PTHR10270:SF161">
    <property type="entry name" value="SEX-DETERMINING REGION Y PROTEIN"/>
    <property type="match status" value="1"/>
</dbReference>
<evidence type="ECO:0000256" key="3">
    <source>
        <dbReference type="PROSITE-ProRule" id="PRU00267"/>
    </source>
</evidence>
<reference evidence="6 7" key="1">
    <citation type="journal article" date="2015" name="Genome Biol. Evol.">
        <title>Phylogenomic analyses indicate that early fungi evolved digesting cell walls of algal ancestors of land plants.</title>
        <authorList>
            <person name="Chang Y."/>
            <person name="Wang S."/>
            <person name="Sekimoto S."/>
            <person name="Aerts A.L."/>
            <person name="Choi C."/>
            <person name="Clum A."/>
            <person name="LaButti K.M."/>
            <person name="Lindquist E.A."/>
            <person name="Yee Ngan C."/>
            <person name="Ohm R.A."/>
            <person name="Salamov A.A."/>
            <person name="Grigoriev I.V."/>
            <person name="Spatafora J.W."/>
            <person name="Berbee M.L."/>
        </authorList>
    </citation>
    <scope>NUCLEOTIDE SEQUENCE [LARGE SCALE GENOMIC DNA]</scope>
    <source>
        <strain evidence="6 7">JEL478</strain>
    </source>
</reference>
<keyword evidence="1 3" id="KW-0238">DNA-binding</keyword>
<dbReference type="GO" id="GO:0001228">
    <property type="term" value="F:DNA-binding transcription activator activity, RNA polymerase II-specific"/>
    <property type="evidence" value="ECO:0007669"/>
    <property type="project" value="TreeGrafter"/>
</dbReference>
<feature type="compositionally biased region" description="Low complexity" evidence="4">
    <location>
        <begin position="100"/>
        <end position="116"/>
    </location>
</feature>
<organism evidence="6 7">
    <name type="scientific">Gonapodya prolifera (strain JEL478)</name>
    <name type="common">Monoblepharis prolifera</name>
    <dbReference type="NCBI Taxonomy" id="1344416"/>
    <lineage>
        <taxon>Eukaryota</taxon>
        <taxon>Fungi</taxon>
        <taxon>Fungi incertae sedis</taxon>
        <taxon>Chytridiomycota</taxon>
        <taxon>Chytridiomycota incertae sedis</taxon>
        <taxon>Monoblepharidomycetes</taxon>
        <taxon>Monoblepharidales</taxon>
        <taxon>Gonapodyaceae</taxon>
        <taxon>Gonapodya</taxon>
    </lineage>
</organism>
<evidence type="ECO:0000256" key="4">
    <source>
        <dbReference type="SAM" id="MobiDB-lite"/>
    </source>
</evidence>
<dbReference type="AlphaFoldDB" id="A0A138ZY05"/>
<dbReference type="GO" id="GO:0000978">
    <property type="term" value="F:RNA polymerase II cis-regulatory region sequence-specific DNA binding"/>
    <property type="evidence" value="ECO:0007669"/>
    <property type="project" value="TreeGrafter"/>
</dbReference>
<keyword evidence="3" id="KW-0539">Nucleus</keyword>
<dbReference type="Proteomes" id="UP000070544">
    <property type="component" value="Unassembled WGS sequence"/>
</dbReference>
<proteinExistence type="predicted"/>
<feature type="region of interest" description="Disordered" evidence="4">
    <location>
        <begin position="100"/>
        <end position="167"/>
    </location>
</feature>
<evidence type="ECO:0000313" key="7">
    <source>
        <dbReference type="Proteomes" id="UP000070544"/>
    </source>
</evidence>
<evidence type="ECO:0000256" key="2">
    <source>
        <dbReference type="ARBA" id="ARBA00023163"/>
    </source>
</evidence>
<dbReference type="GO" id="GO:0030154">
    <property type="term" value="P:cell differentiation"/>
    <property type="evidence" value="ECO:0007669"/>
    <property type="project" value="TreeGrafter"/>
</dbReference>
<dbReference type="PANTHER" id="PTHR10270">
    <property type="entry name" value="SOX TRANSCRIPTION FACTOR"/>
    <property type="match status" value="1"/>
</dbReference>
<dbReference type="GO" id="GO:0005634">
    <property type="term" value="C:nucleus"/>
    <property type="evidence" value="ECO:0007669"/>
    <property type="project" value="UniProtKB-UniRule"/>
</dbReference>
<dbReference type="Gene3D" id="1.10.30.10">
    <property type="entry name" value="High mobility group box domain"/>
    <property type="match status" value="1"/>
</dbReference>
<keyword evidence="2" id="KW-0804">Transcription</keyword>
<dbReference type="CDD" id="cd01389">
    <property type="entry name" value="HMG-box_ROX1-like"/>
    <property type="match status" value="1"/>
</dbReference>
<accession>A0A138ZY05</accession>
<dbReference type="SUPFAM" id="SSF47095">
    <property type="entry name" value="HMG-box"/>
    <property type="match status" value="1"/>
</dbReference>
<dbReference type="OrthoDB" id="6247875at2759"/>
<feature type="compositionally biased region" description="Polar residues" evidence="4">
    <location>
        <begin position="117"/>
        <end position="130"/>
    </location>
</feature>
<feature type="compositionally biased region" description="Basic and acidic residues" evidence="4">
    <location>
        <begin position="276"/>
        <end position="285"/>
    </location>
</feature>
<protein>
    <recommendedName>
        <fullName evidence="5">HMG box domain-containing protein</fullName>
    </recommendedName>
</protein>
<dbReference type="InterPro" id="IPR036910">
    <property type="entry name" value="HMG_box_dom_sf"/>
</dbReference>
<dbReference type="InterPro" id="IPR009071">
    <property type="entry name" value="HMG_box_dom"/>
</dbReference>
<name>A0A138ZY05_GONPJ</name>
<dbReference type="PROSITE" id="PS50118">
    <property type="entry name" value="HMG_BOX_2"/>
    <property type="match status" value="1"/>
</dbReference>
<dbReference type="OMA" id="IFRNECH"/>
<feature type="domain" description="HMG box" evidence="5">
    <location>
        <begin position="204"/>
        <end position="271"/>
    </location>
</feature>
<gene>
    <name evidence="6" type="ORF">M427DRAFT_233707</name>
</gene>
<feature type="region of interest" description="Disordered" evidence="4">
    <location>
        <begin position="276"/>
        <end position="299"/>
    </location>
</feature>
<dbReference type="STRING" id="1344416.A0A138ZY05"/>
<evidence type="ECO:0000259" key="5">
    <source>
        <dbReference type="PROSITE" id="PS50118"/>
    </source>
</evidence>
<dbReference type="EMBL" id="KQ965869">
    <property type="protein sequence ID" value="KXS09382.1"/>
    <property type="molecule type" value="Genomic_DNA"/>
</dbReference>
<evidence type="ECO:0000256" key="1">
    <source>
        <dbReference type="ARBA" id="ARBA00023125"/>
    </source>
</evidence>
<dbReference type="InterPro" id="IPR050140">
    <property type="entry name" value="SRY-related_HMG-box_TF-like"/>
</dbReference>
<dbReference type="SMART" id="SM00398">
    <property type="entry name" value="HMG"/>
    <property type="match status" value="1"/>
</dbReference>
<sequence>MNLHRYVSEPRRANYLCFPFLMSDHPLCQPLSTIGTSIKYHVPVPLPPPLPMTMAPTAHADPPIEFNFAPHVDQPLVVSMPPASSLPFFLNVNLPGPEIPSSEIPSSPSSLRSTTSMTPNHHSSPKSTSIYRHRHSHEPPSTPGLAPRSIRIPARNRQPFPPSGVVPKMRQEIPLSQARKKRAVDTVGGAVRGSGEMSDERARIRKPLNAFLIFRNECHDQVQAENPGLLTTQLSSIIGKLWRQLPDDVRSAYFAKAEHLKHMSQSGYQYGDFVRRPGENTEHRTSARTPSARCSRKRSKLTMTVDEAGVAYV</sequence>
<dbReference type="Pfam" id="PF00505">
    <property type="entry name" value="HMG_box"/>
    <property type="match status" value="1"/>
</dbReference>
<feature type="DNA-binding region" description="HMG box" evidence="3">
    <location>
        <begin position="204"/>
        <end position="271"/>
    </location>
</feature>
<evidence type="ECO:0000313" key="6">
    <source>
        <dbReference type="EMBL" id="KXS09382.1"/>
    </source>
</evidence>
<keyword evidence="7" id="KW-1185">Reference proteome</keyword>